<dbReference type="PANTHER" id="PTHR33695:SF1">
    <property type="entry name" value="LIPOPROTEIN SIGNAL PEPTIDASE"/>
    <property type="match status" value="1"/>
</dbReference>
<dbReference type="HAMAP" id="MF_00161">
    <property type="entry name" value="LspA"/>
    <property type="match status" value="1"/>
</dbReference>
<comment type="caution">
    <text evidence="9">Lacks conserved residue(s) required for the propagation of feature annotation.</text>
</comment>
<keyword evidence="3 9" id="KW-0645">Protease</keyword>
<gene>
    <name evidence="9 11" type="primary">lspA</name>
    <name evidence="11" type="ORF">ACFSCS_00490</name>
</gene>
<protein>
    <recommendedName>
        <fullName evidence="9">Lipoprotein signal peptidase</fullName>
        <ecNumber evidence="9">3.4.23.36</ecNumber>
    </recommendedName>
    <alternativeName>
        <fullName evidence="9">Prolipoprotein signal peptidase</fullName>
    </alternativeName>
    <alternativeName>
        <fullName evidence="9">Signal peptidase II</fullName>
        <shortName evidence="9">SPase II</shortName>
    </alternativeName>
</protein>
<evidence type="ECO:0000313" key="12">
    <source>
        <dbReference type="Proteomes" id="UP001597326"/>
    </source>
</evidence>
<feature type="active site" evidence="9">
    <location>
        <position position="114"/>
    </location>
</feature>
<sequence length="155" mass="16416">MAATALAGVVLDQSSKALAVARLDPENPPRLLGGLLRLQLIRNPGAAFSLGSGATVVISLLALAAALAMVLVVAPRLQQRWQGLLAGLATAGIVGNLLDRLLRPPGVLRGHVVDFFQLPHFAIFNVADIFITLTAVVLVVLAFRGEGEDREQERR</sequence>
<evidence type="ECO:0000256" key="10">
    <source>
        <dbReference type="RuleBase" id="RU004181"/>
    </source>
</evidence>
<proteinExistence type="inferred from homology"/>
<dbReference type="PANTHER" id="PTHR33695">
    <property type="entry name" value="LIPOPROTEIN SIGNAL PEPTIDASE"/>
    <property type="match status" value="1"/>
</dbReference>
<evidence type="ECO:0000256" key="4">
    <source>
        <dbReference type="ARBA" id="ARBA00022692"/>
    </source>
</evidence>
<evidence type="ECO:0000313" key="11">
    <source>
        <dbReference type="EMBL" id="MFD1888666.1"/>
    </source>
</evidence>
<accession>A0ABW4RQT5</accession>
<keyword evidence="6 9" id="KW-0378">Hydrolase</keyword>
<name>A0ABW4RQT5_9ACTN</name>
<dbReference type="Proteomes" id="UP001597326">
    <property type="component" value="Unassembled WGS sequence"/>
</dbReference>
<evidence type="ECO:0000256" key="1">
    <source>
        <dbReference type="ARBA" id="ARBA00006139"/>
    </source>
</evidence>
<dbReference type="EC" id="3.4.23.36" evidence="9"/>
<feature type="transmembrane region" description="Helical" evidence="9">
    <location>
        <begin position="81"/>
        <end position="98"/>
    </location>
</feature>
<dbReference type="InterPro" id="IPR001872">
    <property type="entry name" value="Peptidase_A8"/>
</dbReference>
<reference evidence="12" key="1">
    <citation type="journal article" date="2019" name="Int. J. Syst. Evol. Microbiol.">
        <title>The Global Catalogue of Microorganisms (GCM) 10K type strain sequencing project: providing services to taxonomists for standard genome sequencing and annotation.</title>
        <authorList>
            <consortium name="The Broad Institute Genomics Platform"/>
            <consortium name="The Broad Institute Genome Sequencing Center for Infectious Disease"/>
            <person name="Wu L."/>
            <person name="Ma J."/>
        </authorList>
    </citation>
    <scope>NUCLEOTIDE SEQUENCE [LARGE SCALE GENOMIC DNA]</scope>
    <source>
        <strain evidence="12">CAIM 431</strain>
    </source>
</reference>
<keyword evidence="4 9" id="KW-0812">Transmembrane</keyword>
<comment type="function">
    <text evidence="9">This protein specifically catalyzes the removal of signal peptides from prolipoproteins.</text>
</comment>
<comment type="similarity">
    <text evidence="1 9 10">Belongs to the peptidase A8 family.</text>
</comment>
<evidence type="ECO:0000256" key="3">
    <source>
        <dbReference type="ARBA" id="ARBA00022670"/>
    </source>
</evidence>
<keyword evidence="5 9" id="KW-0064">Aspartyl protease</keyword>
<organism evidence="11 12">
    <name type="scientific">Luteococcus peritonei</name>
    <dbReference type="NCBI Taxonomy" id="88874"/>
    <lineage>
        <taxon>Bacteria</taxon>
        <taxon>Bacillati</taxon>
        <taxon>Actinomycetota</taxon>
        <taxon>Actinomycetes</taxon>
        <taxon>Propionibacteriales</taxon>
        <taxon>Propionibacteriaceae</taxon>
        <taxon>Luteococcus</taxon>
    </lineage>
</organism>
<comment type="catalytic activity">
    <reaction evidence="9">
        <text>Release of signal peptides from bacterial membrane prolipoproteins. Hydrolyzes -Xaa-Yaa-Zaa-|-(S,diacylglyceryl)Cys-, in which Xaa is hydrophobic (preferably Leu), and Yaa (Ala or Ser) and Zaa (Gly or Ala) have small, neutral side chains.</text>
        <dbReference type="EC" id="3.4.23.36"/>
    </reaction>
</comment>
<keyword evidence="12" id="KW-1185">Reference proteome</keyword>
<dbReference type="GO" id="GO:0004190">
    <property type="term" value="F:aspartic-type endopeptidase activity"/>
    <property type="evidence" value="ECO:0007669"/>
    <property type="project" value="UniProtKB-EC"/>
</dbReference>
<comment type="pathway">
    <text evidence="9">Protein modification; lipoprotein biosynthesis (signal peptide cleavage).</text>
</comment>
<dbReference type="NCBIfam" id="TIGR00077">
    <property type="entry name" value="lspA"/>
    <property type="match status" value="1"/>
</dbReference>
<comment type="caution">
    <text evidence="11">The sequence shown here is derived from an EMBL/GenBank/DDBJ whole genome shotgun (WGS) entry which is preliminary data.</text>
</comment>
<comment type="subcellular location">
    <subcellularLocation>
        <location evidence="9">Cell membrane</location>
        <topology evidence="9">Multi-pass membrane protein</topology>
    </subcellularLocation>
</comment>
<evidence type="ECO:0000256" key="6">
    <source>
        <dbReference type="ARBA" id="ARBA00022801"/>
    </source>
</evidence>
<feature type="active site" evidence="9">
    <location>
        <position position="128"/>
    </location>
</feature>
<evidence type="ECO:0000256" key="9">
    <source>
        <dbReference type="HAMAP-Rule" id="MF_00161"/>
    </source>
</evidence>
<dbReference type="EMBL" id="JBHUFZ010000001">
    <property type="protein sequence ID" value="MFD1888666.1"/>
    <property type="molecule type" value="Genomic_DNA"/>
</dbReference>
<dbReference type="Pfam" id="PF01252">
    <property type="entry name" value="Peptidase_A8"/>
    <property type="match status" value="1"/>
</dbReference>
<feature type="transmembrane region" description="Helical" evidence="9">
    <location>
        <begin position="118"/>
        <end position="143"/>
    </location>
</feature>
<evidence type="ECO:0000256" key="5">
    <source>
        <dbReference type="ARBA" id="ARBA00022750"/>
    </source>
</evidence>
<evidence type="ECO:0000256" key="2">
    <source>
        <dbReference type="ARBA" id="ARBA00022475"/>
    </source>
</evidence>
<evidence type="ECO:0000256" key="7">
    <source>
        <dbReference type="ARBA" id="ARBA00022989"/>
    </source>
</evidence>
<keyword evidence="2 9" id="KW-1003">Cell membrane</keyword>
<evidence type="ECO:0000256" key="8">
    <source>
        <dbReference type="ARBA" id="ARBA00023136"/>
    </source>
</evidence>
<dbReference type="PRINTS" id="PR00781">
    <property type="entry name" value="LIPOSIGPTASE"/>
</dbReference>
<keyword evidence="7 9" id="KW-1133">Transmembrane helix</keyword>
<feature type="transmembrane region" description="Helical" evidence="9">
    <location>
        <begin position="46"/>
        <end position="74"/>
    </location>
</feature>
<dbReference type="RefSeq" id="WP_343871782.1">
    <property type="nucleotide sequence ID" value="NZ_BAAAIX010000001.1"/>
</dbReference>
<keyword evidence="8 9" id="KW-0472">Membrane</keyword>